<evidence type="ECO:0000313" key="2">
    <source>
        <dbReference type="Proteomes" id="UP000791080"/>
    </source>
</evidence>
<gene>
    <name evidence="1" type="ORF">G443_001563</name>
</gene>
<comment type="caution">
    <text evidence="1">The sequence shown here is derived from an EMBL/GenBank/DDBJ whole genome shotgun (WGS) entry which is preliminary data.</text>
</comment>
<reference evidence="1 2" key="1">
    <citation type="submission" date="2022-06" db="EMBL/GenBank/DDBJ databases">
        <title>Genomic Encyclopedia of Type Strains, Phase I: the one thousand microbial genomes (KMG-I) project.</title>
        <authorList>
            <person name="Kyrpides N."/>
        </authorList>
    </citation>
    <scope>NUCLEOTIDE SEQUENCE [LARGE SCALE GENOMIC DNA]</scope>
    <source>
        <strain evidence="1 2">DSM 43889</strain>
    </source>
</reference>
<proteinExistence type="predicted"/>
<dbReference type="EMBL" id="AUBJ02000001">
    <property type="protein sequence ID" value="MCP2331293.1"/>
    <property type="molecule type" value="Genomic_DNA"/>
</dbReference>
<protein>
    <submittedName>
        <fullName evidence="1">Uncharacterized protein</fullName>
    </submittedName>
</protein>
<dbReference type="Proteomes" id="UP000791080">
    <property type="component" value="Unassembled WGS sequence"/>
</dbReference>
<organism evidence="1 2">
    <name type="scientific">Actinoalloteichus caeruleus DSM 43889</name>
    <dbReference type="NCBI Taxonomy" id="1120930"/>
    <lineage>
        <taxon>Bacteria</taxon>
        <taxon>Bacillati</taxon>
        <taxon>Actinomycetota</taxon>
        <taxon>Actinomycetes</taxon>
        <taxon>Pseudonocardiales</taxon>
        <taxon>Pseudonocardiaceae</taxon>
        <taxon>Actinoalloteichus</taxon>
        <taxon>Actinoalloteichus cyanogriseus</taxon>
    </lineage>
</organism>
<accession>A0ABT1JFT2</accession>
<sequence>MVLRERLADAHRRPGLYGLTTFGEVTAFVTGMDAATEWNFLKGFRDWLHHKSGLGASLTWQVLVVQIAYPNKDNNFWHRAMHEESVEAVTTLFNELDLFLSHRESDPNGDLPDLN</sequence>
<evidence type="ECO:0000313" key="1">
    <source>
        <dbReference type="EMBL" id="MCP2331293.1"/>
    </source>
</evidence>
<name>A0ABT1JFT2_ACTCY</name>
<keyword evidence="2" id="KW-1185">Reference proteome</keyword>